<comment type="caution">
    <text evidence="1">The sequence shown here is derived from an EMBL/GenBank/DDBJ whole genome shotgun (WGS) entry which is preliminary data.</text>
</comment>
<sequence length="165" mass="19180">MLSHTMLLNLYLVRMINRLDIEKLYQNLRVLTLSGSHVSEDPMQTLEGLEHLKVLRLFANSYSGKKMHCRIGSRIFPQLQVLKLWMLTELIEWTIDKRAMPALRDLETRCCKHLEKSIGLENITTSLKELALTSTHKDFVDGIKRSVGENVVVIENDWNFQPLFD</sequence>
<protein>
    <submittedName>
        <fullName evidence="1">Uncharacterized protein</fullName>
    </submittedName>
</protein>
<organism evidence="1 2">
    <name type="scientific">Pistacia integerrima</name>
    <dbReference type="NCBI Taxonomy" id="434235"/>
    <lineage>
        <taxon>Eukaryota</taxon>
        <taxon>Viridiplantae</taxon>
        <taxon>Streptophyta</taxon>
        <taxon>Embryophyta</taxon>
        <taxon>Tracheophyta</taxon>
        <taxon>Spermatophyta</taxon>
        <taxon>Magnoliopsida</taxon>
        <taxon>eudicotyledons</taxon>
        <taxon>Gunneridae</taxon>
        <taxon>Pentapetalae</taxon>
        <taxon>rosids</taxon>
        <taxon>malvids</taxon>
        <taxon>Sapindales</taxon>
        <taxon>Anacardiaceae</taxon>
        <taxon>Pistacia</taxon>
    </lineage>
</organism>
<evidence type="ECO:0000313" key="2">
    <source>
        <dbReference type="Proteomes" id="UP001163603"/>
    </source>
</evidence>
<name>A0ACC0WZW1_9ROSI</name>
<gene>
    <name evidence="1" type="ORF">Pint_29210</name>
</gene>
<evidence type="ECO:0000313" key="1">
    <source>
        <dbReference type="EMBL" id="KAJ0006913.1"/>
    </source>
</evidence>
<keyword evidence="2" id="KW-1185">Reference proteome</keyword>
<proteinExistence type="predicted"/>
<dbReference type="EMBL" id="CM047750">
    <property type="protein sequence ID" value="KAJ0006913.1"/>
    <property type="molecule type" value="Genomic_DNA"/>
</dbReference>
<dbReference type="Proteomes" id="UP001163603">
    <property type="component" value="Chromosome 15"/>
</dbReference>
<reference evidence="2" key="1">
    <citation type="journal article" date="2023" name="G3 (Bethesda)">
        <title>Genome assembly and association tests identify interacting loci associated with vigor, precocity, and sex in interspecific pistachio rootstocks.</title>
        <authorList>
            <person name="Palmer W."/>
            <person name="Jacygrad E."/>
            <person name="Sagayaradj S."/>
            <person name="Cavanaugh K."/>
            <person name="Han R."/>
            <person name="Bertier L."/>
            <person name="Beede B."/>
            <person name="Kafkas S."/>
            <person name="Golino D."/>
            <person name="Preece J."/>
            <person name="Michelmore R."/>
        </authorList>
    </citation>
    <scope>NUCLEOTIDE SEQUENCE [LARGE SCALE GENOMIC DNA]</scope>
</reference>
<accession>A0ACC0WZW1</accession>